<evidence type="ECO:0000313" key="2">
    <source>
        <dbReference type="Proteomes" id="UP000282574"/>
    </source>
</evidence>
<keyword evidence="2" id="KW-1185">Reference proteome</keyword>
<gene>
    <name evidence="1" type="ORF">DSM107010_62800</name>
</gene>
<evidence type="ECO:0000313" key="1">
    <source>
        <dbReference type="EMBL" id="RUT02340.1"/>
    </source>
</evidence>
<dbReference type="AlphaFoldDB" id="A0AB37UAR8"/>
<reference evidence="1 2" key="1">
    <citation type="journal article" date="2019" name="Genome Biol. Evol.">
        <title>Day and night: Metabolic profiles and evolutionary relationships of six axenic non-marine cyanobacteria.</title>
        <authorList>
            <person name="Will S.E."/>
            <person name="Henke P."/>
            <person name="Boedeker C."/>
            <person name="Huang S."/>
            <person name="Brinkmann H."/>
            <person name="Rohde M."/>
            <person name="Jarek M."/>
            <person name="Friedl T."/>
            <person name="Seufert S."/>
            <person name="Schumacher M."/>
            <person name="Overmann J."/>
            <person name="Neumann-Schaal M."/>
            <person name="Petersen J."/>
        </authorList>
    </citation>
    <scope>NUCLEOTIDE SEQUENCE [LARGE SCALE GENOMIC DNA]</scope>
    <source>
        <strain evidence="1 2">SAG 39.79</strain>
    </source>
</reference>
<sequence>MVDGGELMSVEILEDQIIYTTSNKQFIRNIIKFTYDDGRVKAECYLHDGVAELKQVDDGWKVIRIVY</sequence>
<comment type="caution">
    <text evidence="1">The sequence shown here is derived from an EMBL/GenBank/DDBJ whole genome shotgun (WGS) entry which is preliminary data.</text>
</comment>
<organism evidence="1 2">
    <name type="scientific">Chroococcidiopsis cubana SAG 39.79</name>
    <dbReference type="NCBI Taxonomy" id="388085"/>
    <lineage>
        <taxon>Bacteria</taxon>
        <taxon>Bacillati</taxon>
        <taxon>Cyanobacteriota</taxon>
        <taxon>Cyanophyceae</taxon>
        <taxon>Chroococcidiopsidales</taxon>
        <taxon>Chroococcidiopsidaceae</taxon>
        <taxon>Chroococcidiopsis</taxon>
    </lineage>
</organism>
<dbReference type="EMBL" id="RSCK01000110">
    <property type="protein sequence ID" value="RUT02340.1"/>
    <property type="molecule type" value="Genomic_DNA"/>
</dbReference>
<protein>
    <recommendedName>
        <fullName evidence="3">SnoaL-like domain-containing protein</fullName>
    </recommendedName>
</protein>
<proteinExistence type="predicted"/>
<name>A0AB37UAR8_9CYAN</name>
<evidence type="ECO:0008006" key="3">
    <source>
        <dbReference type="Google" id="ProtNLM"/>
    </source>
</evidence>
<accession>A0AB37UAR8</accession>
<dbReference type="Proteomes" id="UP000282574">
    <property type="component" value="Unassembled WGS sequence"/>
</dbReference>